<dbReference type="PRINTS" id="PR00344">
    <property type="entry name" value="BCTRLSENSOR"/>
</dbReference>
<dbReference type="InterPro" id="IPR052162">
    <property type="entry name" value="Sensor_kinase/Photoreceptor"/>
</dbReference>
<evidence type="ECO:0000256" key="3">
    <source>
        <dbReference type="ARBA" id="ARBA00022553"/>
    </source>
</evidence>
<dbReference type="InterPro" id="IPR005467">
    <property type="entry name" value="His_kinase_dom"/>
</dbReference>
<dbReference type="GO" id="GO:0000155">
    <property type="term" value="F:phosphorelay sensor kinase activity"/>
    <property type="evidence" value="ECO:0007669"/>
    <property type="project" value="InterPro"/>
</dbReference>
<dbReference type="Pfam" id="PF00512">
    <property type="entry name" value="HisKA"/>
    <property type="match status" value="1"/>
</dbReference>
<evidence type="ECO:0000259" key="8">
    <source>
        <dbReference type="PROSITE" id="PS50110"/>
    </source>
</evidence>
<dbReference type="SMART" id="SM00388">
    <property type="entry name" value="HisKA"/>
    <property type="match status" value="1"/>
</dbReference>
<dbReference type="PANTHER" id="PTHR43304:SF1">
    <property type="entry name" value="PAC DOMAIN-CONTAINING PROTEIN"/>
    <property type="match status" value="1"/>
</dbReference>
<dbReference type="Pfam" id="PF00072">
    <property type="entry name" value="Response_reg"/>
    <property type="match status" value="1"/>
</dbReference>
<dbReference type="SMART" id="SM00448">
    <property type="entry name" value="REC"/>
    <property type="match status" value="1"/>
</dbReference>
<dbReference type="InterPro" id="IPR036890">
    <property type="entry name" value="HATPase_C_sf"/>
</dbReference>
<evidence type="ECO:0000256" key="2">
    <source>
        <dbReference type="ARBA" id="ARBA00012438"/>
    </source>
</evidence>
<dbReference type="CDD" id="cd00075">
    <property type="entry name" value="HATPase"/>
    <property type="match status" value="1"/>
</dbReference>
<dbReference type="InterPro" id="IPR001610">
    <property type="entry name" value="PAC"/>
</dbReference>
<feature type="domain" description="Response regulatory" evidence="8">
    <location>
        <begin position="16"/>
        <end position="132"/>
    </location>
</feature>
<evidence type="ECO:0000313" key="11">
    <source>
        <dbReference type="EMBL" id="MBX0325119.1"/>
    </source>
</evidence>
<dbReference type="Gene3D" id="3.30.450.20">
    <property type="entry name" value="PAS domain"/>
    <property type="match status" value="3"/>
</dbReference>
<dbReference type="InterPro" id="IPR013655">
    <property type="entry name" value="PAS_fold_3"/>
</dbReference>
<keyword evidence="4" id="KW-0808">Transferase</keyword>
<comment type="catalytic activity">
    <reaction evidence="1">
        <text>ATP + protein L-histidine = ADP + protein N-phospho-L-histidine.</text>
        <dbReference type="EC" id="2.7.13.3"/>
    </reaction>
</comment>
<evidence type="ECO:0000259" key="10">
    <source>
        <dbReference type="PROSITE" id="PS50113"/>
    </source>
</evidence>
<dbReference type="Gene3D" id="1.10.287.130">
    <property type="match status" value="1"/>
</dbReference>
<feature type="domain" description="PAC" evidence="10">
    <location>
        <begin position="214"/>
        <end position="272"/>
    </location>
</feature>
<dbReference type="EC" id="2.7.13.3" evidence="2"/>
<evidence type="ECO:0000256" key="4">
    <source>
        <dbReference type="ARBA" id="ARBA00022679"/>
    </source>
</evidence>
<dbReference type="InterPro" id="IPR000700">
    <property type="entry name" value="PAS-assoc_C"/>
</dbReference>
<dbReference type="PROSITE" id="PS50113">
    <property type="entry name" value="PAC"/>
    <property type="match status" value="3"/>
</dbReference>
<dbReference type="Gene3D" id="3.40.50.2300">
    <property type="match status" value="1"/>
</dbReference>
<dbReference type="SUPFAM" id="SSF47384">
    <property type="entry name" value="Homodimeric domain of signal transducing histidine kinase"/>
    <property type="match status" value="1"/>
</dbReference>
<feature type="domain" description="PAS" evidence="9">
    <location>
        <begin position="395"/>
        <end position="457"/>
    </location>
</feature>
<name>A0AAW4PWU2_9EURY</name>
<dbReference type="InterPro" id="IPR011006">
    <property type="entry name" value="CheY-like_superfamily"/>
</dbReference>
<protein>
    <recommendedName>
        <fullName evidence="2">histidine kinase</fullName>
        <ecNumber evidence="2">2.7.13.3</ecNumber>
    </recommendedName>
</protein>
<proteinExistence type="predicted"/>
<feature type="domain" description="PAS" evidence="9">
    <location>
        <begin position="269"/>
        <end position="339"/>
    </location>
</feature>
<keyword evidence="5" id="KW-0418">Kinase</keyword>
<dbReference type="InterPro" id="IPR004358">
    <property type="entry name" value="Sig_transdc_His_kin-like_C"/>
</dbReference>
<evidence type="ECO:0000313" key="12">
    <source>
        <dbReference type="Proteomes" id="UP001430377"/>
    </source>
</evidence>
<evidence type="ECO:0000256" key="1">
    <source>
        <dbReference type="ARBA" id="ARBA00000085"/>
    </source>
</evidence>
<dbReference type="PROSITE" id="PS50110">
    <property type="entry name" value="RESPONSE_REGULATORY"/>
    <property type="match status" value="1"/>
</dbReference>
<keyword evidence="3 6" id="KW-0597">Phosphoprotein</keyword>
<dbReference type="PROSITE" id="PS50112">
    <property type="entry name" value="PAS"/>
    <property type="match status" value="3"/>
</dbReference>
<feature type="domain" description="Histidine kinase" evidence="7">
    <location>
        <begin position="521"/>
        <end position="709"/>
    </location>
</feature>
<dbReference type="Gene3D" id="3.30.565.10">
    <property type="entry name" value="Histidine kinase-like ATPase, C-terminal domain"/>
    <property type="match status" value="1"/>
</dbReference>
<dbReference type="NCBIfam" id="TIGR00229">
    <property type="entry name" value="sensory_box"/>
    <property type="match status" value="3"/>
</dbReference>
<dbReference type="SUPFAM" id="SSF52172">
    <property type="entry name" value="CheY-like"/>
    <property type="match status" value="1"/>
</dbReference>
<dbReference type="Proteomes" id="UP001430377">
    <property type="component" value="Unassembled WGS sequence"/>
</dbReference>
<dbReference type="InterPro" id="IPR000014">
    <property type="entry name" value="PAS"/>
</dbReference>
<dbReference type="PANTHER" id="PTHR43304">
    <property type="entry name" value="PHYTOCHROME-LIKE PROTEIN CPH1"/>
    <property type="match status" value="1"/>
</dbReference>
<dbReference type="Pfam" id="PF13426">
    <property type="entry name" value="PAS_9"/>
    <property type="match status" value="2"/>
</dbReference>
<evidence type="ECO:0000256" key="6">
    <source>
        <dbReference type="PROSITE-ProRule" id="PRU00169"/>
    </source>
</evidence>
<gene>
    <name evidence="11" type="ORF">EGH21_18990</name>
</gene>
<dbReference type="RefSeq" id="WP_220619983.1">
    <property type="nucleotide sequence ID" value="NZ_RKLR01000010.1"/>
</dbReference>
<feature type="domain" description="PAS" evidence="9">
    <location>
        <begin position="147"/>
        <end position="217"/>
    </location>
</feature>
<dbReference type="SUPFAM" id="SSF55785">
    <property type="entry name" value="PYP-like sensor domain (PAS domain)"/>
    <property type="match status" value="3"/>
</dbReference>
<feature type="modified residue" description="4-aspartylphosphate" evidence="6">
    <location>
        <position position="67"/>
    </location>
</feature>
<evidence type="ECO:0000259" key="9">
    <source>
        <dbReference type="PROSITE" id="PS50112"/>
    </source>
</evidence>
<dbReference type="InterPro" id="IPR035965">
    <property type="entry name" value="PAS-like_dom_sf"/>
</dbReference>
<keyword evidence="12" id="KW-1185">Reference proteome</keyword>
<sequence>MSSDFVDAVEPLESIPVLHVDDDPDLADLTATYLEREDDRFDVTIATSVAQAVNLLQDQQYVCVVSDYDMPEQTGIEFLSIVREEYPDLPFILYTGKGSEEVASEAISSGVTDYLQKETGSGQYTVLANRIINAVNQQHATAALQDSQERLALLIEQSPIGVLEYNEEFEIVRLNETGESILGYSEEELLGETWEQIVAEDSYENVDRVTDDLSRAEGGFHSIDENVRKDGTRIYCEWHNRVITDADGDVVTIISLFQDITDRRERQRELERHKSYLEGSTDIITVVDEAGRIQYQSPSVTRILGYEAGELLGEDAFAYVHPDDTATAYAAFERLITSSEQRVSVEFRFRTADDEWRWLEIRGTDYRERPDIDGIVVNSRDITTRRQREQTLRQTTARLESLFDESPDMINVHDMDGNIIDPNPRLCEQTGYTEAELKEMKIWDLDQTIAPDEARSLWAGMEPNTQTKVTGQFRRKDGSEFPVEIHIRRHAIDGEQRFIVISRNISEQKQKERQLKEFASVVSHDLRNPLSVADGHLELAQETCDSDHLDKVAQAHDRMDGLIENILTLAQEGKQVSDIEIVSLGSIMANCWETVDTADATLRTVTESRIHADRERLRQLLENLIRNAIEHGGNTVTVTVGDLDDGFYVADDGPGIETDDQNVVFEAGYSSTEGGTGFGLSIARQIAEAHGWELSLTAGEDGGARFEITDVEIEK</sequence>
<dbReference type="SMART" id="SM00091">
    <property type="entry name" value="PAS"/>
    <property type="match status" value="3"/>
</dbReference>
<dbReference type="CDD" id="cd00156">
    <property type="entry name" value="REC"/>
    <property type="match status" value="1"/>
</dbReference>
<dbReference type="Pfam" id="PF08447">
    <property type="entry name" value="PAS_3"/>
    <property type="match status" value="1"/>
</dbReference>
<feature type="domain" description="PAC" evidence="10">
    <location>
        <begin position="467"/>
        <end position="517"/>
    </location>
</feature>
<dbReference type="SMART" id="SM00086">
    <property type="entry name" value="PAC"/>
    <property type="match status" value="3"/>
</dbReference>
<dbReference type="InterPro" id="IPR003594">
    <property type="entry name" value="HATPase_dom"/>
</dbReference>
<comment type="caution">
    <text evidence="11">The sequence shown here is derived from an EMBL/GenBank/DDBJ whole genome shotgun (WGS) entry which is preliminary data.</text>
</comment>
<reference evidence="11 12" key="1">
    <citation type="submission" date="2021-06" db="EMBL/GenBank/DDBJ databases">
        <title>Halomicroarcula sp. a new haloarchaeum isolated from saline soil.</title>
        <authorList>
            <person name="Duran-Viseras A."/>
            <person name="Sanchez-Porro C."/>
            <person name="Ventosa A."/>
        </authorList>
    </citation>
    <scope>NUCLEOTIDE SEQUENCE [LARGE SCALE GENOMIC DNA]</scope>
    <source>
        <strain evidence="11 12">F13</strain>
    </source>
</reference>
<dbReference type="CDD" id="cd00082">
    <property type="entry name" value="HisKA"/>
    <property type="match status" value="1"/>
</dbReference>
<feature type="domain" description="PAC" evidence="10">
    <location>
        <begin position="343"/>
        <end position="394"/>
    </location>
</feature>
<dbReference type="InterPro" id="IPR036097">
    <property type="entry name" value="HisK_dim/P_sf"/>
</dbReference>
<dbReference type="EMBL" id="RKLR01000010">
    <property type="protein sequence ID" value="MBX0325119.1"/>
    <property type="molecule type" value="Genomic_DNA"/>
</dbReference>
<dbReference type="InterPro" id="IPR003661">
    <property type="entry name" value="HisK_dim/P_dom"/>
</dbReference>
<dbReference type="InterPro" id="IPR001789">
    <property type="entry name" value="Sig_transdc_resp-reg_receiver"/>
</dbReference>
<accession>A0AAW4PWU2</accession>
<dbReference type="AlphaFoldDB" id="A0AAW4PWU2"/>
<organism evidence="11 12">
    <name type="scientific">Haloarcula rubra</name>
    <dbReference type="NCBI Taxonomy" id="2487747"/>
    <lineage>
        <taxon>Archaea</taxon>
        <taxon>Methanobacteriati</taxon>
        <taxon>Methanobacteriota</taxon>
        <taxon>Stenosarchaea group</taxon>
        <taxon>Halobacteria</taxon>
        <taxon>Halobacteriales</taxon>
        <taxon>Haloarculaceae</taxon>
        <taxon>Haloarcula</taxon>
    </lineage>
</organism>
<evidence type="ECO:0000259" key="7">
    <source>
        <dbReference type="PROSITE" id="PS50109"/>
    </source>
</evidence>
<dbReference type="SMART" id="SM00387">
    <property type="entry name" value="HATPase_c"/>
    <property type="match status" value="1"/>
</dbReference>
<evidence type="ECO:0000256" key="5">
    <source>
        <dbReference type="ARBA" id="ARBA00022777"/>
    </source>
</evidence>
<dbReference type="SUPFAM" id="SSF55874">
    <property type="entry name" value="ATPase domain of HSP90 chaperone/DNA topoisomerase II/histidine kinase"/>
    <property type="match status" value="1"/>
</dbReference>
<dbReference type="CDD" id="cd00130">
    <property type="entry name" value="PAS"/>
    <property type="match status" value="3"/>
</dbReference>
<dbReference type="Pfam" id="PF02518">
    <property type="entry name" value="HATPase_c"/>
    <property type="match status" value="1"/>
</dbReference>
<dbReference type="PROSITE" id="PS50109">
    <property type="entry name" value="HIS_KIN"/>
    <property type="match status" value="1"/>
</dbReference>